<evidence type="ECO:0000256" key="3">
    <source>
        <dbReference type="ARBA" id="ARBA00022692"/>
    </source>
</evidence>
<dbReference type="PANTHER" id="PTHR10412:SF11">
    <property type="entry name" value="MANNOSYL-OLIGOSACCHARIDE GLUCOSIDASE"/>
    <property type="match status" value="1"/>
</dbReference>
<evidence type="ECO:0000256" key="2">
    <source>
        <dbReference type="ARBA" id="ARBA00010833"/>
    </source>
</evidence>
<sequence length="740" mass="82585">MGLMWASGDNTDAMLKTLRDTCEQNDGMQGYGWLYYDTRVGGSQLIHDEKLGIDLTTDFIKSTNGGSWAVGVRGDPKSQSPNAKTSVIFHVAVEEEGRTIVCQRGLKESEATCRGNLVGLGEFEFRVLGDHENKSLHSTVIHSLQVSEDKLWQAKSVFMDEVKASNSRLAVEDKPGTGNMHFIQLTFEGPFTAIFAYNPDGTTVLDRGAVYLGLRDLQSRFTRDLAKVFPPATPFEDGKHDRFTQEALSNLLSGLGFFHGDSKIDNTHAPEYEETEPDFWEKAASAMAKAPITTTEPLTLLSHTPSRPFFPRGFLWDEGFHLLPVIEWDLDLAISVLQSWFSLMDKDGWIAREQILAPEARSKVPKEFQVQYPHYANPPTLLSLAIPSILSKLTGASPYNGHPSIHLKSPKPLLETLYPLLVKHYNWNLPLERPKPFQQPSKRSRRLSKTQPPSPSELHLDALSWVGASASALLQLATYLNLLSDISLYSSHLNTTIQNLDNLHWDTTSKTYCDATYYPKNHTTILTCHEGYITLFPFLLGILPSSHPNIPYLLDSIERLSSPFGIRSLSNLDSGYKMGDNYWRGAIWIHLNRATKLAKELKENLVETVYNSWSRTGFFWEQYDDKTGEGKGSRAFTGWTGASILLIMGLEFGDGHTAGGGDQAELGDQEGKWKGVVTVAIIWGCLLVGASLVGALIGKGVKIWLKSRRRRGNGKCYEPVPREEEEGGFELDERGKTRLD</sequence>
<keyword evidence="18" id="KW-1185">Reference proteome</keyword>
<dbReference type="InterPro" id="IPR012341">
    <property type="entry name" value="6hp_glycosidase-like_sf"/>
</dbReference>
<feature type="region of interest" description="Disordered" evidence="14">
    <location>
        <begin position="712"/>
        <end position="740"/>
    </location>
</feature>
<evidence type="ECO:0000256" key="12">
    <source>
        <dbReference type="RuleBase" id="RU368089"/>
    </source>
</evidence>
<dbReference type="GO" id="GO:0005789">
    <property type="term" value="C:endoplasmic reticulum membrane"/>
    <property type="evidence" value="ECO:0007669"/>
    <property type="project" value="UniProtKB-SubCell"/>
</dbReference>
<keyword evidence="5 12" id="KW-0256">Endoplasmic reticulum</keyword>
<feature type="domain" description="Glycosyl hydrolase family 63 C-terminal" evidence="15">
    <location>
        <begin position="450"/>
        <end position="648"/>
    </location>
</feature>
<keyword evidence="3 12" id="KW-0812">Transmembrane</keyword>
<dbReference type="InterPro" id="IPR004888">
    <property type="entry name" value="Glycoside_hydrolase_63"/>
</dbReference>
<organism evidence="17 18">
    <name type="scientific">Podospora fimiseda</name>
    <dbReference type="NCBI Taxonomy" id="252190"/>
    <lineage>
        <taxon>Eukaryota</taxon>
        <taxon>Fungi</taxon>
        <taxon>Dikarya</taxon>
        <taxon>Ascomycota</taxon>
        <taxon>Pezizomycotina</taxon>
        <taxon>Sordariomycetes</taxon>
        <taxon>Sordariomycetidae</taxon>
        <taxon>Sordariales</taxon>
        <taxon>Podosporaceae</taxon>
        <taxon>Podospora</taxon>
    </lineage>
</organism>
<dbReference type="PANTHER" id="PTHR10412">
    <property type="entry name" value="MANNOSYL-OLIGOSACCHARIDE GLUCOSIDASE"/>
    <property type="match status" value="1"/>
</dbReference>
<feature type="transmembrane region" description="Helical" evidence="12">
    <location>
        <begin position="680"/>
        <end position="701"/>
    </location>
</feature>
<dbReference type="InterPro" id="IPR008928">
    <property type="entry name" value="6-hairpin_glycosidase_sf"/>
</dbReference>
<evidence type="ECO:0000256" key="11">
    <source>
        <dbReference type="ARBA" id="ARBA00038888"/>
    </source>
</evidence>
<dbReference type="EC" id="3.2.1.106" evidence="11 12"/>
<evidence type="ECO:0000256" key="8">
    <source>
        <dbReference type="ARBA" id="ARBA00023136"/>
    </source>
</evidence>
<feature type="domain" description="Glycosyl hydrolase family 63 N-terminal" evidence="16">
    <location>
        <begin position="1"/>
        <end position="169"/>
    </location>
</feature>
<comment type="subcellular location">
    <subcellularLocation>
        <location evidence="1 12">Endoplasmic reticulum membrane</location>
        <topology evidence="1 12">Single-pass type II membrane protein</topology>
    </subcellularLocation>
</comment>
<comment type="pathway">
    <text evidence="13">Glycan metabolism; N-glycan degradation.</text>
</comment>
<reference evidence="17" key="1">
    <citation type="journal article" date="2023" name="Mol. Phylogenet. Evol.">
        <title>Genome-scale phylogeny and comparative genomics of the fungal order Sordariales.</title>
        <authorList>
            <person name="Hensen N."/>
            <person name="Bonometti L."/>
            <person name="Westerberg I."/>
            <person name="Brannstrom I.O."/>
            <person name="Guillou S."/>
            <person name="Cros-Aarteil S."/>
            <person name="Calhoun S."/>
            <person name="Haridas S."/>
            <person name="Kuo A."/>
            <person name="Mondo S."/>
            <person name="Pangilinan J."/>
            <person name="Riley R."/>
            <person name="LaButti K."/>
            <person name="Andreopoulos B."/>
            <person name="Lipzen A."/>
            <person name="Chen C."/>
            <person name="Yan M."/>
            <person name="Daum C."/>
            <person name="Ng V."/>
            <person name="Clum A."/>
            <person name="Steindorff A."/>
            <person name="Ohm R.A."/>
            <person name="Martin F."/>
            <person name="Silar P."/>
            <person name="Natvig D.O."/>
            <person name="Lalanne C."/>
            <person name="Gautier V."/>
            <person name="Ament-Velasquez S.L."/>
            <person name="Kruys A."/>
            <person name="Hutchinson M.I."/>
            <person name="Powell A.J."/>
            <person name="Barry K."/>
            <person name="Miller A.N."/>
            <person name="Grigoriev I.V."/>
            <person name="Debuchy R."/>
            <person name="Gladieux P."/>
            <person name="Hiltunen Thoren M."/>
            <person name="Johannesson H."/>
        </authorList>
    </citation>
    <scope>NUCLEOTIDE SEQUENCE</scope>
    <source>
        <strain evidence="17">CBS 990.96</strain>
    </source>
</reference>
<dbReference type="InterPro" id="IPR031335">
    <property type="entry name" value="Glyco_hydro_63_C"/>
</dbReference>
<feature type="domain" description="Glycosyl hydrolase family 63 C-terminal" evidence="15">
    <location>
        <begin position="220"/>
        <end position="427"/>
    </location>
</feature>
<evidence type="ECO:0000256" key="6">
    <source>
        <dbReference type="ARBA" id="ARBA00022968"/>
    </source>
</evidence>
<evidence type="ECO:0000259" key="16">
    <source>
        <dbReference type="Pfam" id="PF16923"/>
    </source>
</evidence>
<proteinExistence type="inferred from homology"/>
<keyword evidence="10 12" id="KW-0326">Glycosidase</keyword>
<comment type="caution">
    <text evidence="17">The sequence shown here is derived from an EMBL/GenBank/DDBJ whole genome shotgun (WGS) entry which is preliminary data.</text>
</comment>
<reference evidence="17" key="2">
    <citation type="submission" date="2023-05" db="EMBL/GenBank/DDBJ databases">
        <authorList>
            <consortium name="Lawrence Berkeley National Laboratory"/>
            <person name="Steindorff A."/>
            <person name="Hensen N."/>
            <person name="Bonometti L."/>
            <person name="Westerberg I."/>
            <person name="Brannstrom I.O."/>
            <person name="Guillou S."/>
            <person name="Cros-Aarteil S."/>
            <person name="Calhoun S."/>
            <person name="Haridas S."/>
            <person name="Kuo A."/>
            <person name="Mondo S."/>
            <person name="Pangilinan J."/>
            <person name="Riley R."/>
            <person name="Labutti K."/>
            <person name="Andreopoulos B."/>
            <person name="Lipzen A."/>
            <person name="Chen C."/>
            <person name="Yanf M."/>
            <person name="Daum C."/>
            <person name="Ng V."/>
            <person name="Clum A."/>
            <person name="Ohm R."/>
            <person name="Martin F."/>
            <person name="Silar P."/>
            <person name="Natvig D."/>
            <person name="Lalanne C."/>
            <person name="Gautier V."/>
            <person name="Ament-Velasquez S.L."/>
            <person name="Kruys A."/>
            <person name="Hutchinson M.I."/>
            <person name="Powell A.J."/>
            <person name="Barry K."/>
            <person name="Miller A.N."/>
            <person name="Grigoriev I.V."/>
            <person name="Debuchy R."/>
            <person name="Gladieux P."/>
            <person name="Thoren M.H."/>
            <person name="Johannesson H."/>
        </authorList>
    </citation>
    <scope>NUCLEOTIDE SEQUENCE</scope>
    <source>
        <strain evidence="17">CBS 990.96</strain>
    </source>
</reference>
<comment type="catalytic activity">
    <reaction evidence="12">
        <text>N(4)-(alpha-D-Glc-(1-&gt;2)-alpha-D-Glc-(1-&gt;3)-alpha-D-Glc-(1-&gt;3)-alpha-D-Man-(1-&gt;2)-alpha-D-Man-(1-&gt;2)-alpha-D-Man-(1-&gt;3)-[alpha-D-Man-(1-&gt;2)-alpha-D-Man-(1-&gt;3)-[alpha-D-Man-(1-&gt;2)-alpha-D-Man-(1-&gt;6)]-alpha-D-Man-(1-&gt;6)]-beta-D-Man-(1-&gt;4)-beta-D-GlcNAc-(1-&gt;4)-beta-D-GlcNAc)-L-asparaginyl-[protein] + H2O = N(4)-(alpha-D-Glc-(1-&gt;3)-alpha-D-Glc-(1-&gt;3)-alpha-D-Man-(1-&gt;2)-alpha-D-Man-(1-&gt;2)-alpha-D-Man-(1-&gt;3)-[alpha-D-Man-(1-&gt;2)-alpha-D-Man-(1-&gt;3)-[alpha-D-Man-(1-&gt;2)-alpha-D-Man-(1-&gt;6)]-alpha-D-Man-(1-&gt;6)]-beta-D-Man-(1-&gt;4)-beta-D-GlcNAc-(1-&gt;4)-beta-D-GlcNAc)-L-asparaginyl-[protein] + beta-D-glucose</text>
        <dbReference type="Rhea" id="RHEA:55988"/>
        <dbReference type="Rhea" id="RHEA-COMP:12806"/>
        <dbReference type="Rhea" id="RHEA-COMP:14355"/>
        <dbReference type="ChEBI" id="CHEBI:15377"/>
        <dbReference type="ChEBI" id="CHEBI:15903"/>
        <dbReference type="ChEBI" id="CHEBI:59082"/>
        <dbReference type="ChEBI" id="CHEBI:132537"/>
        <dbReference type="EC" id="3.2.1.106"/>
    </reaction>
</comment>
<dbReference type="EMBL" id="MU865302">
    <property type="protein sequence ID" value="KAK4230018.1"/>
    <property type="molecule type" value="Genomic_DNA"/>
</dbReference>
<keyword evidence="4 12" id="KW-0378">Hydrolase</keyword>
<evidence type="ECO:0000256" key="7">
    <source>
        <dbReference type="ARBA" id="ARBA00022989"/>
    </source>
</evidence>
<comment type="similarity">
    <text evidence="2 12">Belongs to the glycosyl hydrolase 63 family.</text>
</comment>
<evidence type="ECO:0000256" key="14">
    <source>
        <dbReference type="SAM" id="MobiDB-lite"/>
    </source>
</evidence>
<gene>
    <name evidence="17" type="ORF">QBC38DRAFT_496954</name>
</gene>
<dbReference type="Pfam" id="PF16923">
    <property type="entry name" value="Glyco_hydro_63N"/>
    <property type="match status" value="1"/>
</dbReference>
<dbReference type="AlphaFoldDB" id="A0AAN7BW05"/>
<keyword evidence="7 12" id="KW-1133">Transmembrane helix</keyword>
<keyword evidence="6" id="KW-0735">Signal-anchor</keyword>
<dbReference type="GO" id="GO:0004573">
    <property type="term" value="F:Glc3Man9GlcNAc2 oligosaccharide glucosidase activity"/>
    <property type="evidence" value="ECO:0007669"/>
    <property type="project" value="UniProtKB-UniRule"/>
</dbReference>
<dbReference type="Gene3D" id="1.50.10.10">
    <property type="match status" value="1"/>
</dbReference>
<protein>
    <recommendedName>
        <fullName evidence="11 12">Mannosyl-oligosaccharide glucosidase</fullName>
        <ecNumber evidence="11 12">3.2.1.106</ecNumber>
    </recommendedName>
    <alternativeName>
        <fullName evidence="13">Glucosidase I</fullName>
    </alternativeName>
</protein>
<dbReference type="InterPro" id="IPR031631">
    <property type="entry name" value="Glyco_hydro_63N"/>
</dbReference>
<dbReference type="Pfam" id="PF03200">
    <property type="entry name" value="Glyco_hydro_63"/>
    <property type="match status" value="2"/>
</dbReference>
<name>A0AAN7BW05_9PEZI</name>
<evidence type="ECO:0000256" key="10">
    <source>
        <dbReference type="ARBA" id="ARBA00023295"/>
    </source>
</evidence>
<feature type="region of interest" description="Disordered" evidence="14">
    <location>
        <begin position="436"/>
        <end position="456"/>
    </location>
</feature>
<comment type="function">
    <text evidence="12">Cleaves the distal alpha 1,2-linked glucose residue from the Glc(3)Man(9)GlcNAc(2) oligosaccharide precursor.</text>
</comment>
<evidence type="ECO:0000259" key="15">
    <source>
        <dbReference type="Pfam" id="PF03200"/>
    </source>
</evidence>
<dbReference type="SUPFAM" id="SSF48208">
    <property type="entry name" value="Six-hairpin glycosidases"/>
    <property type="match status" value="1"/>
</dbReference>
<evidence type="ECO:0000256" key="1">
    <source>
        <dbReference type="ARBA" id="ARBA00004648"/>
    </source>
</evidence>
<keyword evidence="8 12" id="KW-0472">Membrane</keyword>
<evidence type="ECO:0000313" key="17">
    <source>
        <dbReference type="EMBL" id="KAK4230018.1"/>
    </source>
</evidence>
<dbReference type="InterPro" id="IPR038518">
    <property type="entry name" value="Glyco_hydro_63N_sf"/>
</dbReference>
<evidence type="ECO:0000256" key="13">
    <source>
        <dbReference type="RuleBase" id="RU369107"/>
    </source>
</evidence>
<evidence type="ECO:0000256" key="5">
    <source>
        <dbReference type="ARBA" id="ARBA00022824"/>
    </source>
</evidence>
<evidence type="ECO:0000256" key="9">
    <source>
        <dbReference type="ARBA" id="ARBA00023180"/>
    </source>
</evidence>
<dbReference type="GO" id="GO:0009311">
    <property type="term" value="P:oligosaccharide metabolic process"/>
    <property type="evidence" value="ECO:0007669"/>
    <property type="project" value="UniProtKB-UniRule"/>
</dbReference>
<dbReference type="Proteomes" id="UP001301958">
    <property type="component" value="Unassembled WGS sequence"/>
</dbReference>
<keyword evidence="9 13" id="KW-0325">Glycoprotein</keyword>
<evidence type="ECO:0000313" key="18">
    <source>
        <dbReference type="Proteomes" id="UP001301958"/>
    </source>
</evidence>
<dbReference type="Gene3D" id="2.70.98.110">
    <property type="entry name" value="Glycosyl hydrolase family 63, N-terminal domain"/>
    <property type="match status" value="1"/>
</dbReference>
<evidence type="ECO:0000256" key="4">
    <source>
        <dbReference type="ARBA" id="ARBA00022801"/>
    </source>
</evidence>
<feature type="compositionally biased region" description="Basic and acidic residues" evidence="14">
    <location>
        <begin position="731"/>
        <end position="740"/>
    </location>
</feature>
<dbReference type="GO" id="GO:0006487">
    <property type="term" value="P:protein N-linked glycosylation"/>
    <property type="evidence" value="ECO:0007669"/>
    <property type="project" value="UniProtKB-UniRule"/>
</dbReference>
<accession>A0AAN7BW05</accession>